<dbReference type="InterPro" id="IPR003838">
    <property type="entry name" value="ABC3_permease_C"/>
</dbReference>
<feature type="transmembrane region" description="Helical" evidence="6">
    <location>
        <begin position="428"/>
        <end position="449"/>
    </location>
</feature>
<organism evidence="9 10">
    <name type="scientific">Adhaeribacter terrigena</name>
    <dbReference type="NCBI Taxonomy" id="2793070"/>
    <lineage>
        <taxon>Bacteria</taxon>
        <taxon>Pseudomonadati</taxon>
        <taxon>Bacteroidota</taxon>
        <taxon>Cytophagia</taxon>
        <taxon>Cytophagales</taxon>
        <taxon>Hymenobacteraceae</taxon>
        <taxon>Adhaeribacter</taxon>
    </lineage>
</organism>
<feature type="domain" description="MacB-like periplasmic core" evidence="8">
    <location>
        <begin position="446"/>
        <end position="634"/>
    </location>
</feature>
<dbReference type="EMBL" id="JAEHFX010000007">
    <property type="protein sequence ID" value="MBK0403972.1"/>
    <property type="molecule type" value="Genomic_DNA"/>
</dbReference>
<dbReference type="InterPro" id="IPR050250">
    <property type="entry name" value="Macrolide_Exporter_MacB"/>
</dbReference>
<protein>
    <submittedName>
        <fullName evidence="9">ABC transporter permease</fullName>
    </submittedName>
</protein>
<evidence type="ECO:0000256" key="3">
    <source>
        <dbReference type="ARBA" id="ARBA00022692"/>
    </source>
</evidence>
<feature type="transmembrane region" description="Helical" evidence="6">
    <location>
        <begin position="677"/>
        <end position="701"/>
    </location>
</feature>
<evidence type="ECO:0000256" key="5">
    <source>
        <dbReference type="ARBA" id="ARBA00023136"/>
    </source>
</evidence>
<feature type="transmembrane region" description="Helical" evidence="6">
    <location>
        <begin position="21"/>
        <end position="41"/>
    </location>
</feature>
<keyword evidence="10" id="KW-1185">Reference proteome</keyword>
<keyword evidence="5 6" id="KW-0472">Membrane</keyword>
<evidence type="ECO:0000259" key="8">
    <source>
        <dbReference type="Pfam" id="PF12704"/>
    </source>
</evidence>
<dbReference type="PANTHER" id="PTHR30572:SF18">
    <property type="entry name" value="ABC-TYPE MACROLIDE FAMILY EXPORT SYSTEM PERMEASE COMPONENT 2"/>
    <property type="match status" value="1"/>
</dbReference>
<gene>
    <name evidence="9" type="ORF">I5M27_13335</name>
</gene>
<evidence type="ECO:0000256" key="4">
    <source>
        <dbReference type="ARBA" id="ARBA00022989"/>
    </source>
</evidence>
<feature type="domain" description="ABC3 transporter permease C-terminal" evidence="7">
    <location>
        <begin position="681"/>
        <end position="793"/>
    </location>
</feature>
<feature type="domain" description="MacB-like periplasmic core" evidence="8">
    <location>
        <begin position="20"/>
        <end position="237"/>
    </location>
</feature>
<proteinExistence type="predicted"/>
<evidence type="ECO:0000256" key="6">
    <source>
        <dbReference type="SAM" id="Phobius"/>
    </source>
</evidence>
<dbReference type="Proteomes" id="UP000644147">
    <property type="component" value="Unassembled WGS sequence"/>
</dbReference>
<keyword evidence="4 6" id="KW-1133">Transmembrane helix</keyword>
<dbReference type="RefSeq" id="WP_200506814.1">
    <property type="nucleotide sequence ID" value="NZ_JAEHFX010000007.1"/>
</dbReference>
<feature type="transmembrane region" description="Helical" evidence="6">
    <location>
        <begin position="285"/>
        <end position="306"/>
    </location>
</feature>
<dbReference type="Pfam" id="PF12704">
    <property type="entry name" value="MacB_PCD"/>
    <property type="match status" value="2"/>
</dbReference>
<feature type="domain" description="ABC3 transporter permease C-terminal" evidence="7">
    <location>
        <begin position="292"/>
        <end position="405"/>
    </location>
</feature>
<comment type="subcellular location">
    <subcellularLocation>
        <location evidence="1">Cell membrane</location>
        <topology evidence="1">Multi-pass membrane protein</topology>
    </subcellularLocation>
</comment>
<keyword evidence="3 6" id="KW-0812">Transmembrane</keyword>
<name>A0ABS1C474_9BACT</name>
<dbReference type="PANTHER" id="PTHR30572">
    <property type="entry name" value="MEMBRANE COMPONENT OF TRANSPORTER-RELATED"/>
    <property type="match status" value="1"/>
</dbReference>
<evidence type="ECO:0000256" key="2">
    <source>
        <dbReference type="ARBA" id="ARBA00022475"/>
    </source>
</evidence>
<evidence type="ECO:0000259" key="7">
    <source>
        <dbReference type="Pfam" id="PF02687"/>
    </source>
</evidence>
<dbReference type="PROSITE" id="PS51257">
    <property type="entry name" value="PROKAR_LIPOPROTEIN"/>
    <property type="match status" value="1"/>
</dbReference>
<feature type="transmembrane region" description="Helical" evidence="6">
    <location>
        <begin position="342"/>
        <end position="363"/>
    </location>
</feature>
<dbReference type="Pfam" id="PF02687">
    <property type="entry name" value="FtsX"/>
    <property type="match status" value="2"/>
</dbReference>
<feature type="transmembrane region" description="Helical" evidence="6">
    <location>
        <begin position="761"/>
        <end position="781"/>
    </location>
</feature>
<evidence type="ECO:0000313" key="9">
    <source>
        <dbReference type="EMBL" id="MBK0403972.1"/>
    </source>
</evidence>
<feature type="transmembrane region" description="Helical" evidence="6">
    <location>
        <begin position="383"/>
        <end position="407"/>
    </location>
</feature>
<reference evidence="9 10" key="1">
    <citation type="submission" date="2020-12" db="EMBL/GenBank/DDBJ databases">
        <title>Bacterial novel species Adhaeribacter sp. BT258 isolated from soil.</title>
        <authorList>
            <person name="Jung H.-Y."/>
        </authorList>
    </citation>
    <scope>NUCLEOTIDE SEQUENCE [LARGE SCALE GENOMIC DNA]</scope>
    <source>
        <strain evidence="9 10">BT258</strain>
    </source>
</reference>
<comment type="caution">
    <text evidence="9">The sequence shown here is derived from an EMBL/GenBank/DDBJ whole genome shotgun (WGS) entry which is preliminary data.</text>
</comment>
<keyword evidence="2" id="KW-1003">Cell membrane</keyword>
<evidence type="ECO:0000313" key="10">
    <source>
        <dbReference type="Proteomes" id="UP000644147"/>
    </source>
</evidence>
<sequence>MLKNYIKIAWRNLVRNKVYSAINILGLAIGISACILIFLFVRDELTYEAHFDKADRIFRVTNDINLQGQTDKFALTPFPLAETLKKDFPVVEAVTRVMPIGKQTVWLEDKVFSEENFYFADSTFFRIFNYPFLYGDPATVLDAPKTVVITDELAKKYFGTPENAMGQTLKFSKNTHKITGVFRDPGHSHFKLNALLSVNTFDETLKKQFSGDWFRMSLYTYALLPEASKKSEFEASLDTFYAKTVVPWMKENKLNASMQYHVQPLPDIHLNNEFSYDLSPAGNKAYVYIFGLVALFILLIACINYMNLSTARSAKRAKEVGLRKVIGAHRSQLVRQFVGESVFITMLAILVALALVELLLPYFNALTEKNFSLANFGNGPFLLVMLLIVAFVGLVGGSYPAFFLSAFKPVDVLKSDNSPRGSNAWMRRILVVTQFTISLILIIGTIVVFSQMQFLKNNDLGFNKEQVVVIDIPNGDTILVNRLPVIRQKFLSNPNITKVSNAASIPGERTGRLLYLAEGANGGQMEEKTLSTIFVDYDFLDMMEIKLKAGRNFSREIKTDDSMAYIINETAAKWLGWKDPIGRSMENGLGAKGKVVGVVKDFHFASLHNKIEPLALMLAPKSQGFLMVRVAPQNLPATLSFIEENWRAFDNKHPMEYFFLDENFNKQYRAEEKMLTVFGYFAALTILIACLGLFGLASFTAEQRTKEIGIRKVLGSSVTEIMLLLSKDFAWLVLISILLAAPIAWYGMNRWLQDFAYRTEIHWWIFVLSGLAALIIAMLTVSFQAAKAARLNPIKALRAE</sequence>
<accession>A0ABS1C474</accession>
<feature type="transmembrane region" description="Helical" evidence="6">
    <location>
        <begin position="729"/>
        <end position="749"/>
    </location>
</feature>
<evidence type="ECO:0000256" key="1">
    <source>
        <dbReference type="ARBA" id="ARBA00004651"/>
    </source>
</evidence>
<dbReference type="InterPro" id="IPR025857">
    <property type="entry name" value="MacB_PCD"/>
</dbReference>